<reference evidence="3 4" key="1">
    <citation type="submission" date="2014-04" db="EMBL/GenBank/DDBJ databases">
        <authorList>
            <consortium name="DOE Joint Genome Institute"/>
            <person name="Kuo A."/>
            <person name="Kohler A."/>
            <person name="Nagy L.G."/>
            <person name="Floudas D."/>
            <person name="Copeland A."/>
            <person name="Barry K.W."/>
            <person name="Cichocki N."/>
            <person name="Veneault-Fourrey C."/>
            <person name="LaButti K."/>
            <person name="Lindquist E.A."/>
            <person name="Lipzen A."/>
            <person name="Lundell T."/>
            <person name="Morin E."/>
            <person name="Murat C."/>
            <person name="Sun H."/>
            <person name="Tunlid A."/>
            <person name="Henrissat B."/>
            <person name="Grigoriev I.V."/>
            <person name="Hibbett D.S."/>
            <person name="Martin F."/>
            <person name="Nordberg H.P."/>
            <person name="Cantor M.N."/>
            <person name="Hua S.X."/>
        </authorList>
    </citation>
    <scope>NUCLEOTIDE SEQUENCE [LARGE SCALE GENOMIC DNA]</scope>
    <source>
        <strain evidence="3 4">Foug A</strain>
    </source>
</reference>
<name>A0A0C3ECG7_9AGAM</name>
<reference evidence="4" key="2">
    <citation type="submission" date="2015-01" db="EMBL/GenBank/DDBJ databases">
        <title>Evolutionary Origins and Diversification of the Mycorrhizal Mutualists.</title>
        <authorList>
            <consortium name="DOE Joint Genome Institute"/>
            <consortium name="Mycorrhizal Genomics Consortium"/>
            <person name="Kohler A."/>
            <person name="Kuo A."/>
            <person name="Nagy L.G."/>
            <person name="Floudas D."/>
            <person name="Copeland A."/>
            <person name="Barry K.W."/>
            <person name="Cichocki N."/>
            <person name="Veneault-Fourrey C."/>
            <person name="LaButti K."/>
            <person name="Lindquist E.A."/>
            <person name="Lipzen A."/>
            <person name="Lundell T."/>
            <person name="Morin E."/>
            <person name="Murat C."/>
            <person name="Riley R."/>
            <person name="Ohm R."/>
            <person name="Sun H."/>
            <person name="Tunlid A."/>
            <person name="Henrissat B."/>
            <person name="Grigoriev I.V."/>
            <person name="Hibbett D.S."/>
            <person name="Martin F."/>
        </authorList>
    </citation>
    <scope>NUCLEOTIDE SEQUENCE [LARGE SCALE GENOMIC DNA]</scope>
    <source>
        <strain evidence="4">Foug A</strain>
    </source>
</reference>
<proteinExistence type="predicted"/>
<organism evidence="3 4">
    <name type="scientific">Scleroderma citrinum Foug A</name>
    <dbReference type="NCBI Taxonomy" id="1036808"/>
    <lineage>
        <taxon>Eukaryota</taxon>
        <taxon>Fungi</taxon>
        <taxon>Dikarya</taxon>
        <taxon>Basidiomycota</taxon>
        <taxon>Agaricomycotina</taxon>
        <taxon>Agaricomycetes</taxon>
        <taxon>Agaricomycetidae</taxon>
        <taxon>Boletales</taxon>
        <taxon>Sclerodermatineae</taxon>
        <taxon>Sclerodermataceae</taxon>
        <taxon>Scleroderma</taxon>
    </lineage>
</organism>
<evidence type="ECO:0000256" key="1">
    <source>
        <dbReference type="SAM" id="Coils"/>
    </source>
</evidence>
<dbReference type="Proteomes" id="UP000053989">
    <property type="component" value="Unassembled WGS sequence"/>
</dbReference>
<evidence type="ECO:0000256" key="2">
    <source>
        <dbReference type="SAM" id="MobiDB-lite"/>
    </source>
</evidence>
<dbReference type="AlphaFoldDB" id="A0A0C3ECG7"/>
<feature type="coiled-coil region" evidence="1">
    <location>
        <begin position="159"/>
        <end position="186"/>
    </location>
</feature>
<evidence type="ECO:0000313" key="4">
    <source>
        <dbReference type="Proteomes" id="UP000053989"/>
    </source>
</evidence>
<feature type="compositionally biased region" description="Basic and acidic residues" evidence="2">
    <location>
        <begin position="30"/>
        <end position="52"/>
    </location>
</feature>
<feature type="region of interest" description="Disordered" evidence="2">
    <location>
        <begin position="82"/>
        <end position="130"/>
    </location>
</feature>
<dbReference type="HOGENOM" id="CLU_1332624_0_0_1"/>
<feature type="compositionally biased region" description="Polar residues" evidence="2">
    <location>
        <begin position="8"/>
        <end position="28"/>
    </location>
</feature>
<keyword evidence="1" id="KW-0175">Coiled coil</keyword>
<feature type="compositionally biased region" description="Polar residues" evidence="2">
    <location>
        <begin position="92"/>
        <end position="104"/>
    </location>
</feature>
<feature type="region of interest" description="Disordered" evidence="2">
    <location>
        <begin position="1"/>
        <end position="64"/>
    </location>
</feature>
<dbReference type="EMBL" id="KN822004">
    <property type="protein sequence ID" value="KIM70410.1"/>
    <property type="molecule type" value="Genomic_DNA"/>
</dbReference>
<keyword evidence="4" id="KW-1185">Reference proteome</keyword>
<accession>A0A0C3ECG7</accession>
<gene>
    <name evidence="3" type="ORF">SCLCIDRAFT_18563</name>
</gene>
<protein>
    <submittedName>
        <fullName evidence="3">Uncharacterized protein</fullName>
    </submittedName>
</protein>
<evidence type="ECO:0000313" key="3">
    <source>
        <dbReference type="EMBL" id="KIM70410.1"/>
    </source>
</evidence>
<sequence>MPPKPPSGYNNNSHLPTYNDDTSSSLEQAHNAKSDLAGRRDGETNKHSDGRQDPCSGSLLDWPSQRGEGMWCAYLHRTSIEFAPEPTTPTPSQQSGDAQATGELSTGLKRQRSDENNPPSQPQTLHRKFGESHTNVRGNSALVSPQVKRPQLLAPFELKTDSKSRTERLEDTIKELQESLRKQTEVLYEILQIMKENLKRLKVHIC</sequence>
<dbReference type="InParanoid" id="A0A0C3ECG7"/>